<name>A0ABM8ZRZ1_9VIBR</name>
<organism evidence="2 3">
    <name type="scientific">Vibrio stylophorae</name>
    <dbReference type="NCBI Taxonomy" id="659351"/>
    <lineage>
        <taxon>Bacteria</taxon>
        <taxon>Pseudomonadati</taxon>
        <taxon>Pseudomonadota</taxon>
        <taxon>Gammaproteobacteria</taxon>
        <taxon>Vibrionales</taxon>
        <taxon>Vibrionaceae</taxon>
        <taxon>Vibrio</taxon>
    </lineage>
</organism>
<reference evidence="2" key="1">
    <citation type="submission" date="2021-11" db="EMBL/GenBank/DDBJ databases">
        <authorList>
            <person name="Rodrigo-Torres L."/>
            <person name="Arahal R. D."/>
            <person name="Lucena T."/>
        </authorList>
    </citation>
    <scope>NUCLEOTIDE SEQUENCE</scope>
    <source>
        <strain evidence="2">CECT 7929</strain>
    </source>
</reference>
<dbReference type="Proteomes" id="UP000838672">
    <property type="component" value="Unassembled WGS sequence"/>
</dbReference>
<dbReference type="PANTHER" id="PTHR39966:SF1">
    <property type="entry name" value="HEMERYTHRIN-LIKE DOMAIN-CONTAINING PROTEIN"/>
    <property type="match status" value="1"/>
</dbReference>
<dbReference type="PANTHER" id="PTHR39966">
    <property type="entry name" value="BLL2471 PROTEIN-RELATED"/>
    <property type="match status" value="1"/>
</dbReference>
<evidence type="ECO:0000313" key="3">
    <source>
        <dbReference type="Proteomes" id="UP000838672"/>
    </source>
</evidence>
<feature type="domain" description="Hemerythrin-like" evidence="1">
    <location>
        <begin position="3"/>
        <end position="135"/>
    </location>
</feature>
<evidence type="ECO:0000313" key="2">
    <source>
        <dbReference type="EMBL" id="CAH0532665.1"/>
    </source>
</evidence>
<comment type="caution">
    <text evidence="2">The sequence shown here is derived from an EMBL/GenBank/DDBJ whole genome shotgun (WGS) entry which is preliminary data.</text>
</comment>
<accession>A0ABM8ZRZ1</accession>
<proteinExistence type="predicted"/>
<dbReference type="InterPro" id="IPR012312">
    <property type="entry name" value="Hemerythrin-like"/>
</dbReference>
<evidence type="ECO:0000259" key="1">
    <source>
        <dbReference type="Pfam" id="PF01814"/>
    </source>
</evidence>
<dbReference type="EMBL" id="CAKLDI010000001">
    <property type="protein sequence ID" value="CAH0532665.1"/>
    <property type="molecule type" value="Genomic_DNA"/>
</dbReference>
<sequence length="189" mass="22409">MLQSIYQEHRQMSQLLAVLTNIHRAIGKEQPVRFDLVRDIIDYLQDHAEHYHHPKEDLIYNHFKRYYPDQAMAVIQLSREHEELESITEEFMTAVQMVLFDAVIPLSVFYDKLGAYIERQRLHLHLEEQVILPKIAQYFGDDDWQELKAQWQHDHEDPLFGHHIDSKYRALAACLNTGIYQLALDQNAS</sequence>
<dbReference type="Gene3D" id="1.20.120.520">
    <property type="entry name" value="nmb1532 protein domain like"/>
    <property type="match status" value="1"/>
</dbReference>
<keyword evidence="3" id="KW-1185">Reference proteome</keyword>
<dbReference type="RefSeq" id="WP_237464632.1">
    <property type="nucleotide sequence ID" value="NZ_CAKLDI010000001.1"/>
</dbReference>
<gene>
    <name evidence="2" type="ORF">VST7929_00506</name>
</gene>
<protein>
    <recommendedName>
        <fullName evidence="1">Hemerythrin-like domain-containing protein</fullName>
    </recommendedName>
</protein>
<dbReference type="Pfam" id="PF01814">
    <property type="entry name" value="Hemerythrin"/>
    <property type="match status" value="1"/>
</dbReference>